<sequence length="431" mass="48424">MYSFVVNSWCSNNIKTNLSTIRGLVSKTSLSRHIINLTAEGGLKKFSDIGAWEVPSFDEPEPQPSLNSPSLDVSLGDVIGSEPPIKPHSPDSSRIKVVDYLTTQAPPSPHVANSHPKGKSASLGVDISNWEMDDDWGLESKEVSPLGEEHSLFDRTNKVERGRILEAHRLEPILQQQISQCMAPSHHDEYVKWTMEEMVAKFIDEGKCEHEEMELFIKEFRTTNELLLKERSNLLRELKMSTSSTNRSVNTAHGATTVSTQATTVNSTTIDNLSDAVICAFFARWQMAMLIVRAMRFLKNTGRKLTINGNETIGFDKFKVECYNCHKRGHFAREYRAPRNQENKNRENTRRVMPVEITTSNALVSCDGSGYDWSDQVEEGLTNFALMAYSSTSSNSEDLRHLKLLRTVEAKASKAKPKAVRKNNGSLIIED</sequence>
<gene>
    <name evidence="1" type="ORF">Tco_0727110</name>
</gene>
<proteinExistence type="predicted"/>
<dbReference type="Gene3D" id="4.10.60.10">
    <property type="entry name" value="Zinc finger, CCHC-type"/>
    <property type="match status" value="1"/>
</dbReference>
<organism evidence="1 2">
    <name type="scientific">Tanacetum coccineum</name>
    <dbReference type="NCBI Taxonomy" id="301880"/>
    <lineage>
        <taxon>Eukaryota</taxon>
        <taxon>Viridiplantae</taxon>
        <taxon>Streptophyta</taxon>
        <taxon>Embryophyta</taxon>
        <taxon>Tracheophyta</taxon>
        <taxon>Spermatophyta</taxon>
        <taxon>Magnoliopsida</taxon>
        <taxon>eudicotyledons</taxon>
        <taxon>Gunneridae</taxon>
        <taxon>Pentapetalae</taxon>
        <taxon>asterids</taxon>
        <taxon>campanulids</taxon>
        <taxon>Asterales</taxon>
        <taxon>Asteraceae</taxon>
        <taxon>Asteroideae</taxon>
        <taxon>Anthemideae</taxon>
        <taxon>Anthemidinae</taxon>
        <taxon>Tanacetum</taxon>
    </lineage>
</organism>
<reference evidence="1" key="2">
    <citation type="submission" date="2022-01" db="EMBL/GenBank/DDBJ databases">
        <authorList>
            <person name="Yamashiro T."/>
            <person name="Shiraishi A."/>
            <person name="Satake H."/>
            <person name="Nakayama K."/>
        </authorList>
    </citation>
    <scope>NUCLEOTIDE SEQUENCE</scope>
</reference>
<keyword evidence="2" id="KW-1185">Reference proteome</keyword>
<evidence type="ECO:0000313" key="2">
    <source>
        <dbReference type="Proteomes" id="UP001151760"/>
    </source>
</evidence>
<dbReference type="Proteomes" id="UP001151760">
    <property type="component" value="Unassembled WGS sequence"/>
</dbReference>
<dbReference type="EMBL" id="BQNB010010432">
    <property type="protein sequence ID" value="GJS77229.1"/>
    <property type="molecule type" value="Genomic_DNA"/>
</dbReference>
<accession>A0ABQ4YHH1</accession>
<comment type="caution">
    <text evidence="1">The sequence shown here is derived from an EMBL/GenBank/DDBJ whole genome shotgun (WGS) entry which is preliminary data.</text>
</comment>
<reference evidence="1" key="1">
    <citation type="journal article" date="2022" name="Int. J. Mol. Sci.">
        <title>Draft Genome of Tanacetum Coccineum: Genomic Comparison of Closely Related Tanacetum-Family Plants.</title>
        <authorList>
            <person name="Yamashiro T."/>
            <person name="Shiraishi A."/>
            <person name="Nakayama K."/>
            <person name="Satake H."/>
        </authorList>
    </citation>
    <scope>NUCLEOTIDE SEQUENCE</scope>
</reference>
<dbReference type="InterPro" id="IPR036875">
    <property type="entry name" value="Znf_CCHC_sf"/>
</dbReference>
<name>A0ABQ4YHH1_9ASTR</name>
<dbReference type="SUPFAM" id="SSF57756">
    <property type="entry name" value="Retrovirus zinc finger-like domains"/>
    <property type="match status" value="1"/>
</dbReference>
<protein>
    <submittedName>
        <fullName evidence="1">Ribonuclease H-like domain-containing protein</fullName>
    </submittedName>
</protein>
<evidence type="ECO:0000313" key="1">
    <source>
        <dbReference type="EMBL" id="GJS77229.1"/>
    </source>
</evidence>